<comment type="caution">
    <text evidence="3">The sequence shown here is derived from an EMBL/GenBank/DDBJ whole genome shotgun (WGS) entry which is preliminary data.</text>
</comment>
<name>A0A0W0TZ93_9GAMM</name>
<dbReference type="PANTHER" id="PTHR35527">
    <property type="entry name" value="CHOLOYLGLYCINE HYDROLASE"/>
    <property type="match status" value="1"/>
</dbReference>
<evidence type="ECO:0000313" key="3">
    <source>
        <dbReference type="EMBL" id="KTD00727.1"/>
    </source>
</evidence>
<dbReference type="InterPro" id="IPR052193">
    <property type="entry name" value="Peptidase_C59"/>
</dbReference>
<dbReference type="Pfam" id="PF02275">
    <property type="entry name" value="CBAH"/>
    <property type="match status" value="1"/>
</dbReference>
<dbReference type="Gene3D" id="3.60.60.10">
    <property type="entry name" value="Penicillin V Acylase, Chain A"/>
    <property type="match status" value="1"/>
</dbReference>
<proteinExistence type="inferred from homology"/>
<dbReference type="PANTHER" id="PTHR35527:SF2">
    <property type="entry name" value="HYDROLASE"/>
    <property type="match status" value="1"/>
</dbReference>
<reference evidence="3 4" key="1">
    <citation type="submission" date="2015-11" db="EMBL/GenBank/DDBJ databases">
        <title>Genomic analysis of 38 Legionella species identifies large and diverse effector repertoires.</title>
        <authorList>
            <person name="Burstein D."/>
            <person name="Amaro F."/>
            <person name="Zusman T."/>
            <person name="Lifshitz Z."/>
            <person name="Cohen O."/>
            <person name="Gilbert J.A."/>
            <person name="Pupko T."/>
            <person name="Shuman H.A."/>
            <person name="Segal G."/>
        </authorList>
    </citation>
    <scope>NUCLEOTIDE SEQUENCE [LARGE SCALE GENOMIC DNA]</scope>
    <source>
        <strain evidence="3 4">ATCC 49504</strain>
    </source>
</reference>
<dbReference type="InterPro" id="IPR029055">
    <property type="entry name" value="Ntn_hydrolases_N"/>
</dbReference>
<dbReference type="EC" id="3.5.1.24" evidence="3"/>
<dbReference type="Proteomes" id="UP000054785">
    <property type="component" value="Unassembled WGS sequence"/>
</dbReference>
<evidence type="ECO:0000256" key="1">
    <source>
        <dbReference type="ARBA" id="ARBA00006625"/>
    </source>
</evidence>
<dbReference type="RefSeq" id="WP_051550893.1">
    <property type="nucleotide sequence ID" value="NZ_CAAAHN010000014.1"/>
</dbReference>
<dbReference type="AlphaFoldDB" id="A0A0W0TZ93"/>
<dbReference type="InterPro" id="IPR029132">
    <property type="entry name" value="CBAH/NAAA_C"/>
</dbReference>
<dbReference type="STRING" id="45065.Lgee_0991"/>
<dbReference type="EMBL" id="LNYC01000032">
    <property type="protein sequence ID" value="KTD00727.1"/>
    <property type="molecule type" value="Genomic_DNA"/>
</dbReference>
<protein>
    <submittedName>
        <fullName evidence="3">Choloylglycine hydrolase</fullName>
        <ecNumber evidence="3">3.5.1.24</ecNumber>
    </submittedName>
</protein>
<dbReference type="SUPFAM" id="SSF56235">
    <property type="entry name" value="N-terminal nucleophile aminohydrolases (Ntn hydrolases)"/>
    <property type="match status" value="1"/>
</dbReference>
<evidence type="ECO:0000313" key="4">
    <source>
        <dbReference type="Proteomes" id="UP000054785"/>
    </source>
</evidence>
<dbReference type="GO" id="GO:0045302">
    <property type="term" value="F:choloylglycine hydrolase activity"/>
    <property type="evidence" value="ECO:0007669"/>
    <property type="project" value="UniProtKB-EC"/>
</dbReference>
<accession>A0A0W0TZ93</accession>
<keyword evidence="4" id="KW-1185">Reference proteome</keyword>
<organism evidence="3 4">
    <name type="scientific">Legionella geestiana</name>
    <dbReference type="NCBI Taxonomy" id="45065"/>
    <lineage>
        <taxon>Bacteria</taxon>
        <taxon>Pseudomonadati</taxon>
        <taxon>Pseudomonadota</taxon>
        <taxon>Gammaproteobacteria</taxon>
        <taxon>Legionellales</taxon>
        <taxon>Legionellaceae</taxon>
        <taxon>Legionella</taxon>
    </lineage>
</organism>
<keyword evidence="2 3" id="KW-0378">Hydrolase</keyword>
<dbReference type="OrthoDB" id="1265391at2"/>
<comment type="similarity">
    <text evidence="1">Belongs to the peptidase C59 family.</text>
</comment>
<dbReference type="PATRIC" id="fig|45065.4.peg.1063"/>
<gene>
    <name evidence="3" type="ORF">Lgee_0991</name>
</gene>
<sequence>MLKKQWIAGIAGGFLGVVLVSQAFSCSRVLINDVAHDSVMVGRSMDWEEDMHTNLLVLPRQMPHDGGERENDPNGNWVRWSSKYGSVVATGYENFITDGLNEAGFAAHLLWLEDADYGVRDSKRPGLSLTLWLLYYLDNFKTVEEAVRFSKASSIQVTPYFHEATQQWGKMHLVIDDATGDSAILEYVNGTLQIYHGPQYRVATNEPTYDQHLAHLKKYEGFGGTRHLPGRFDAKSRFVRANFYAKVLPDYTRASQRLVEVLAILNNVAYPYTRIDETQSIWRIVSDLRKRVYYFQASKTQNLLWVDMKRLDFKTPVVRILDMVHHPELVGDVTGKLEVFEGDAFHI</sequence>
<evidence type="ECO:0000256" key="2">
    <source>
        <dbReference type="ARBA" id="ARBA00022801"/>
    </source>
</evidence>